<sequence length="52" mass="5715">MSQHRPDVPQPDPVVHDNPGDVPQVPEYEPLDDQPGVPLVGEKIPDSEPSTY</sequence>
<reference evidence="2 3" key="1">
    <citation type="submission" date="2016-10" db="EMBL/GenBank/DDBJ databases">
        <authorList>
            <person name="de Groot N.N."/>
        </authorList>
    </citation>
    <scope>NUCLEOTIDE SEQUENCE [LARGE SCALE GENOMIC DNA]</scope>
    <source>
        <strain evidence="2 3">JCM 21544</strain>
    </source>
</reference>
<dbReference type="RefSeq" id="WP_169715807.1">
    <property type="nucleotide sequence ID" value="NZ_CBKZNZ010000054.1"/>
</dbReference>
<evidence type="ECO:0000256" key="1">
    <source>
        <dbReference type="SAM" id="MobiDB-lite"/>
    </source>
</evidence>
<evidence type="ECO:0000313" key="3">
    <source>
        <dbReference type="Proteomes" id="UP000198706"/>
    </source>
</evidence>
<organism evidence="2 3">
    <name type="scientific">Pseudomonas indica</name>
    <dbReference type="NCBI Taxonomy" id="137658"/>
    <lineage>
        <taxon>Bacteria</taxon>
        <taxon>Pseudomonadati</taxon>
        <taxon>Pseudomonadota</taxon>
        <taxon>Gammaproteobacteria</taxon>
        <taxon>Pseudomonadales</taxon>
        <taxon>Pseudomonadaceae</taxon>
        <taxon>Pseudomonas</taxon>
    </lineage>
</organism>
<proteinExistence type="predicted"/>
<feature type="region of interest" description="Disordered" evidence="1">
    <location>
        <begin position="1"/>
        <end position="52"/>
    </location>
</feature>
<dbReference type="STRING" id="137658.SAMN05216186_12612"/>
<protein>
    <submittedName>
        <fullName evidence="2">Uncharacterized protein</fullName>
    </submittedName>
</protein>
<keyword evidence="3" id="KW-1185">Reference proteome</keyword>
<dbReference type="EMBL" id="FNFD01000026">
    <property type="protein sequence ID" value="SDL64469.1"/>
    <property type="molecule type" value="Genomic_DNA"/>
</dbReference>
<accession>A0A1G9LR81</accession>
<name>A0A1G9LR81_9PSED</name>
<evidence type="ECO:0000313" key="2">
    <source>
        <dbReference type="EMBL" id="SDL64469.1"/>
    </source>
</evidence>
<dbReference type="AlphaFoldDB" id="A0A1G9LR81"/>
<gene>
    <name evidence="2" type="ORF">SAMN05216186_12612</name>
</gene>
<dbReference type="Proteomes" id="UP000198706">
    <property type="component" value="Unassembled WGS sequence"/>
</dbReference>